<gene>
    <name evidence="2" type="ORF">C4B63_84g77</name>
</gene>
<dbReference type="VEuPathDB" id="TriTrypDB:TCDM_06765"/>
<dbReference type="VEuPathDB" id="TriTrypDB:TcG_07406"/>
<protein>
    <submittedName>
        <fullName evidence="2">Uncharacterized protein</fullName>
    </submittedName>
</protein>
<evidence type="ECO:0000313" key="3">
    <source>
        <dbReference type="Proteomes" id="UP000246121"/>
    </source>
</evidence>
<dbReference type="VEuPathDB" id="TriTrypDB:TcCLB.507711.260"/>
<dbReference type="VEuPathDB" id="TriTrypDB:TcCLB.509643.30"/>
<evidence type="ECO:0000313" key="2">
    <source>
        <dbReference type="EMBL" id="PWU87791.1"/>
    </source>
</evidence>
<feature type="region of interest" description="Disordered" evidence="1">
    <location>
        <begin position="117"/>
        <end position="151"/>
    </location>
</feature>
<comment type="caution">
    <text evidence="2">The sequence shown here is derived from an EMBL/GenBank/DDBJ whole genome shotgun (WGS) entry which is preliminary data.</text>
</comment>
<dbReference type="EMBL" id="PRFA01000084">
    <property type="protein sequence ID" value="PWU87791.1"/>
    <property type="molecule type" value="Genomic_DNA"/>
</dbReference>
<evidence type="ECO:0000256" key="1">
    <source>
        <dbReference type="SAM" id="MobiDB-lite"/>
    </source>
</evidence>
<dbReference type="VEuPathDB" id="TriTrypDB:TcBrA4_0015320"/>
<name>A0A2V2UUZ8_TRYCR</name>
<dbReference type="VEuPathDB" id="TriTrypDB:TcCL_NonESM02841"/>
<dbReference type="VEuPathDB" id="TriTrypDB:TCSYLVIO_004846"/>
<dbReference type="AlphaFoldDB" id="A0A2V2UUZ8"/>
<reference evidence="2 3" key="1">
    <citation type="journal article" date="2018" name="Microb. Genom.">
        <title>Expanding an expanded genome: long-read sequencing of Trypanosoma cruzi.</title>
        <authorList>
            <person name="Berna L."/>
            <person name="Rodriguez M."/>
            <person name="Chiribao M.L."/>
            <person name="Parodi-Talice A."/>
            <person name="Pita S."/>
            <person name="Rijo G."/>
            <person name="Alvarez-Valin F."/>
            <person name="Robello C."/>
        </authorList>
    </citation>
    <scope>NUCLEOTIDE SEQUENCE [LARGE SCALE GENOMIC DNA]</scope>
    <source>
        <strain evidence="2 3">Dm28c</strain>
    </source>
</reference>
<dbReference type="VEuPathDB" id="TriTrypDB:Tc_MARK_3590"/>
<proteinExistence type="predicted"/>
<dbReference type="VEuPathDB" id="TriTrypDB:C4B63_84g77"/>
<sequence>MQTPPPPYAQLFPNTGTVTDCVFEGPSLLFDSSALPVGAVMGPAQGGNPAGVELKSLPLPSPPSSLCTGISAPTLAPPTAGDFRKSKDAVNSDVILQRLFLLQDEINSIKFFLNEHTSPSAPLDGRAAPVRPSSGPPSAASPPHTSPEEREDAWKRILISQQEQIVSLGETLCHSLRSLSLAPATATGKDGKEEAQTGNDEKAVAVGNKKSNDKQNGNSITERVYQEVSVVSLKDGTVDLVHLLTTLYNLPVVYCGCHHEQLYSKFGEELVAAALGTTSHELLEKYASLLVLRLNEGYAVAEIGVDPRISVDAFVAKSGDLVYKVLAPLPFPVLQQVLERTQFPSEIPAYQISFSACEAYHHRLLAKLAPSTRAVSLGRSCVGSLSSFLSCTLSHQCEAEEAELLFHGVRFLWLPLHFLEKELRRCEGLGMTAEACHCKIYAGLILRLRQAIQAKRSLKELTTTPARPLPAVFTAKPFLTELNRLRPSYYFITPAEKEQLLAGSKMDFAQARRLQVQCDATL</sequence>
<dbReference type="VEuPathDB" id="TriTrypDB:C3747_60g175"/>
<dbReference type="Proteomes" id="UP000246121">
    <property type="component" value="Unassembled WGS sequence"/>
</dbReference>
<organism evidence="2 3">
    <name type="scientific">Trypanosoma cruzi</name>
    <dbReference type="NCBI Taxonomy" id="5693"/>
    <lineage>
        <taxon>Eukaryota</taxon>
        <taxon>Discoba</taxon>
        <taxon>Euglenozoa</taxon>
        <taxon>Kinetoplastea</taxon>
        <taxon>Metakinetoplastina</taxon>
        <taxon>Trypanosomatida</taxon>
        <taxon>Trypanosomatidae</taxon>
        <taxon>Trypanosoma</taxon>
        <taxon>Schizotrypanum</taxon>
    </lineage>
</organism>
<accession>A0A2V2UUZ8</accession>
<feature type="compositionally biased region" description="Low complexity" evidence="1">
    <location>
        <begin position="127"/>
        <end position="143"/>
    </location>
</feature>